<evidence type="ECO:0000313" key="4">
    <source>
        <dbReference type="EMBL" id="MFC7404293.1"/>
    </source>
</evidence>
<evidence type="ECO:0000256" key="2">
    <source>
        <dbReference type="ARBA" id="ARBA00035108"/>
    </source>
</evidence>
<gene>
    <name evidence="4" type="ORF">ACFQQL_04155</name>
</gene>
<dbReference type="Proteomes" id="UP001596455">
    <property type="component" value="Unassembled WGS sequence"/>
</dbReference>
<reference evidence="5" key="1">
    <citation type="journal article" date="2019" name="Int. J. Syst. Evol. Microbiol.">
        <title>The Global Catalogue of Microorganisms (GCM) 10K type strain sequencing project: providing services to taxonomists for standard genome sequencing and annotation.</title>
        <authorList>
            <consortium name="The Broad Institute Genomics Platform"/>
            <consortium name="The Broad Institute Genome Sequencing Center for Infectious Disease"/>
            <person name="Wu L."/>
            <person name="Ma J."/>
        </authorList>
    </citation>
    <scope>NUCLEOTIDE SEQUENCE [LARGE SCALE GENOMIC DNA]</scope>
    <source>
        <strain evidence="5">JCM 1490</strain>
    </source>
</reference>
<evidence type="ECO:0000256" key="3">
    <source>
        <dbReference type="ARBA" id="ARBA00035643"/>
    </source>
</evidence>
<dbReference type="Pfam" id="PF06386">
    <property type="entry name" value="GvpL_GvpF"/>
    <property type="match status" value="1"/>
</dbReference>
<organism evidence="4 5">
    <name type="scientific">Georgenia alba</name>
    <dbReference type="NCBI Taxonomy" id="2233858"/>
    <lineage>
        <taxon>Bacteria</taxon>
        <taxon>Bacillati</taxon>
        <taxon>Actinomycetota</taxon>
        <taxon>Actinomycetes</taxon>
        <taxon>Micrococcales</taxon>
        <taxon>Bogoriellaceae</taxon>
        <taxon>Georgenia</taxon>
    </lineage>
</organism>
<protein>
    <submittedName>
        <fullName evidence="4">GvpL/GvpF family gas vesicle protein</fullName>
    </submittedName>
</protein>
<comment type="caution">
    <text evidence="4">The sequence shown here is derived from an EMBL/GenBank/DDBJ whole genome shotgun (WGS) entry which is preliminary data.</text>
</comment>
<accession>A0ABW2Q799</accession>
<keyword evidence="5" id="KW-1185">Reference proteome</keyword>
<dbReference type="PANTHER" id="PTHR36852">
    <property type="entry name" value="PROTEIN GVPL 2"/>
    <property type="match status" value="1"/>
</dbReference>
<dbReference type="InterPro" id="IPR009430">
    <property type="entry name" value="GvpL/GvpF"/>
</dbReference>
<keyword evidence="1" id="KW-0304">Gas vesicle</keyword>
<dbReference type="PANTHER" id="PTHR36852:SF1">
    <property type="entry name" value="PROTEIN GVPL 2"/>
    <property type="match status" value="1"/>
</dbReference>
<dbReference type="EMBL" id="JBHTCQ010000001">
    <property type="protein sequence ID" value="MFC7404293.1"/>
    <property type="molecule type" value="Genomic_DNA"/>
</dbReference>
<comment type="subcellular location">
    <subcellularLocation>
        <location evidence="2">Gas vesicle</location>
    </subcellularLocation>
</comment>
<name>A0ABW2Q799_9MICO</name>
<sequence length="261" mass="28267">MSGPGLYVYAITDGAPGELGTGLDGAPVRLVTPAGGPSAVVHEHDGGPYEGPDDDVRRWVVEHSDVVDRVWQGGSTVLPVSFNVIVAAAEDAPAQRRLEDWLGTHQDRIRARLAALAGRVELRVEVGLDQRQVGEGHPDLEAARREMADRTPGVQRLLRKRLEQREREVADALADELYQDYRRRLARLSEDLSENRGARPEPGTVPVLSVSLLVPADDVSAVGRELAAIQDEQSAARIRYLGPWPPYSFAELPGVAGPAAS</sequence>
<comment type="similarity">
    <text evidence="3">Belongs to the gas vesicle GvpF/GvpL family.</text>
</comment>
<proteinExistence type="inferred from homology"/>
<evidence type="ECO:0000256" key="1">
    <source>
        <dbReference type="ARBA" id="ARBA00022987"/>
    </source>
</evidence>
<evidence type="ECO:0000313" key="5">
    <source>
        <dbReference type="Proteomes" id="UP001596455"/>
    </source>
</evidence>
<dbReference type="RefSeq" id="WP_382391542.1">
    <property type="nucleotide sequence ID" value="NZ_JBHTCQ010000001.1"/>
</dbReference>